<organism evidence="1">
    <name type="scientific">Blautia hansenii</name>
    <name type="common">Ruminococcus hansenii</name>
    <dbReference type="NCBI Taxonomy" id="1322"/>
    <lineage>
        <taxon>Bacteria</taxon>
        <taxon>Bacillati</taxon>
        <taxon>Bacillota</taxon>
        <taxon>Clostridia</taxon>
        <taxon>Lachnospirales</taxon>
        <taxon>Lachnospiraceae</taxon>
        <taxon>Blautia</taxon>
    </lineage>
</organism>
<sequence length="107" mass="11780">MPFKMVGGECVDDPPVHKAIREALANCLINADYHGVRGVVIRKEEEKIIFANPDYVRTGKKQMRLGGESAPRNKSLMKMFNLINIGERAGSGVPKKATNKRIAASID</sequence>
<protein>
    <recommendedName>
        <fullName evidence="2">ATP-dependent DNA helicase RecG C-terminal domain-containing protein</fullName>
    </recommendedName>
</protein>
<reference evidence="1" key="1">
    <citation type="submission" date="2019-11" db="EMBL/GenBank/DDBJ databases">
        <authorList>
            <person name="Feng L."/>
        </authorList>
    </citation>
    <scope>NUCLEOTIDE SEQUENCE</scope>
    <source>
        <strain evidence="1">BhanseniiLFYP23</strain>
    </source>
</reference>
<dbReference type="Gene3D" id="3.30.565.60">
    <property type="match status" value="1"/>
</dbReference>
<dbReference type="AlphaFoldDB" id="A0A6N2T3C7"/>
<dbReference type="RefSeq" id="WP_154965444.1">
    <property type="nucleotide sequence ID" value="NZ_CACRSY010000009.1"/>
</dbReference>
<name>A0A6N2T3C7_BLAHA</name>
<evidence type="ECO:0008006" key="2">
    <source>
        <dbReference type="Google" id="ProtNLM"/>
    </source>
</evidence>
<gene>
    <name evidence="1" type="ORF">BHLFYP23_02374</name>
</gene>
<accession>A0A6N2T3C7</accession>
<evidence type="ECO:0000313" key="1">
    <source>
        <dbReference type="EMBL" id="VYS99278.1"/>
    </source>
</evidence>
<dbReference type="EMBL" id="CACRSY010000009">
    <property type="protein sequence ID" value="VYS99278.1"/>
    <property type="molecule type" value="Genomic_DNA"/>
</dbReference>
<dbReference type="InterPro" id="IPR038475">
    <property type="entry name" value="RecG_C_sf"/>
</dbReference>
<proteinExistence type="predicted"/>